<accession>A0A344PKX8</accession>
<evidence type="ECO:0000313" key="1">
    <source>
        <dbReference type="EMBL" id="AXC50033.1"/>
    </source>
</evidence>
<dbReference type="Proteomes" id="UP000252023">
    <property type="component" value="Chromosome"/>
</dbReference>
<sequence>MNAMSQMPDHPGPHQHPTPSAVLCAIAEEMARYNRANPDAPQRATFMAVVRDGVSRANAEHRAAREVWGLV</sequence>
<keyword evidence="2" id="KW-1185">Reference proteome</keyword>
<organism evidence="1 2">
    <name type="scientific">Paracoccus suum</name>
    <dbReference type="NCBI Taxonomy" id="2259340"/>
    <lineage>
        <taxon>Bacteria</taxon>
        <taxon>Pseudomonadati</taxon>
        <taxon>Pseudomonadota</taxon>
        <taxon>Alphaproteobacteria</taxon>
        <taxon>Rhodobacterales</taxon>
        <taxon>Paracoccaceae</taxon>
        <taxon>Paracoccus</taxon>
    </lineage>
</organism>
<dbReference type="KEGG" id="pars:DRW48_10325"/>
<proteinExistence type="predicted"/>
<dbReference type="EMBL" id="CP030918">
    <property type="protein sequence ID" value="AXC50033.1"/>
    <property type="molecule type" value="Genomic_DNA"/>
</dbReference>
<evidence type="ECO:0000313" key="2">
    <source>
        <dbReference type="Proteomes" id="UP000252023"/>
    </source>
</evidence>
<dbReference type="AlphaFoldDB" id="A0A344PKX8"/>
<gene>
    <name evidence="1" type="ORF">DRW48_10325</name>
</gene>
<protein>
    <submittedName>
        <fullName evidence="1">Uncharacterized protein</fullName>
    </submittedName>
</protein>
<name>A0A344PKX8_9RHOB</name>
<reference evidence="2" key="1">
    <citation type="submission" date="2018-07" db="EMBL/GenBank/DDBJ databases">
        <title>Genome sequencing of Paracoccus sp. SC2-6.</title>
        <authorList>
            <person name="Heo J."/>
            <person name="Kim S.-J."/>
            <person name="Kwon S.-W."/>
        </authorList>
    </citation>
    <scope>NUCLEOTIDE SEQUENCE [LARGE SCALE GENOMIC DNA]</scope>
    <source>
        <strain evidence="2">SC2-6</strain>
    </source>
</reference>
<dbReference type="RefSeq" id="WP_114076352.1">
    <property type="nucleotide sequence ID" value="NZ_CP030918.1"/>
</dbReference>